<dbReference type="Gene3D" id="2.70.98.20">
    <property type="entry name" value="Copper amine oxidase, catalytic domain"/>
    <property type="match status" value="1"/>
</dbReference>
<keyword evidence="13" id="KW-0732">Signal</keyword>
<dbReference type="Pfam" id="PF02728">
    <property type="entry name" value="Cu_amine_oxidN3"/>
    <property type="match status" value="1"/>
</dbReference>
<dbReference type="InterPro" id="IPR000269">
    <property type="entry name" value="Cu_amine_oxidase"/>
</dbReference>
<dbReference type="EC" id="1.4.3.-" evidence="12"/>
<accession>A0AAV0P564</accession>
<dbReference type="Pfam" id="PF02727">
    <property type="entry name" value="Cu_amine_oxidN2"/>
    <property type="match status" value="1"/>
</dbReference>
<dbReference type="FunFam" id="3.10.450.40:FF:000012">
    <property type="entry name" value="Amine oxidase"/>
    <property type="match status" value="1"/>
</dbReference>
<dbReference type="InterPro" id="IPR015802">
    <property type="entry name" value="Cu_amine_oxidase_N3"/>
</dbReference>
<dbReference type="PANTHER" id="PTHR10638:SF40">
    <property type="entry name" value="PRIMARY AMINE OXIDASE 1"/>
    <property type="match status" value="1"/>
</dbReference>
<evidence type="ECO:0000256" key="5">
    <source>
        <dbReference type="ARBA" id="ARBA00022772"/>
    </source>
</evidence>
<comment type="similarity">
    <text evidence="2 12">Belongs to the copper/topaquinone oxidase family.</text>
</comment>
<dbReference type="InterPro" id="IPR015800">
    <property type="entry name" value="Cu_amine_oxidase_N2"/>
</dbReference>
<feature type="active site" description="Schiff-base intermediate with substrate; via topaquinone" evidence="10">
    <location>
        <position position="406"/>
    </location>
</feature>
<keyword evidence="5 10" id="KW-0801">TPQ</keyword>
<keyword evidence="4 12" id="KW-0479">Metal-binding</keyword>
<gene>
    <name evidence="17" type="ORF">LITE_LOCUS36892</name>
</gene>
<evidence type="ECO:0000256" key="2">
    <source>
        <dbReference type="ARBA" id="ARBA00007983"/>
    </source>
</evidence>
<evidence type="ECO:0000256" key="1">
    <source>
        <dbReference type="ARBA" id="ARBA00001935"/>
    </source>
</evidence>
<evidence type="ECO:0000256" key="7">
    <source>
        <dbReference type="ARBA" id="ARBA00023008"/>
    </source>
</evidence>
<dbReference type="InterPro" id="IPR049948">
    <property type="entry name" value="Cu_Am_ox_TPQ-bd"/>
</dbReference>
<feature type="domain" description="Copper amine oxidase N2-terminal" evidence="15">
    <location>
        <begin position="26"/>
        <end position="117"/>
    </location>
</feature>
<dbReference type="InterPro" id="IPR015798">
    <property type="entry name" value="Cu_amine_oxidase_C"/>
</dbReference>
<evidence type="ECO:0000256" key="9">
    <source>
        <dbReference type="ARBA" id="ARBA00048032"/>
    </source>
</evidence>
<evidence type="ECO:0000259" key="16">
    <source>
        <dbReference type="Pfam" id="PF02728"/>
    </source>
</evidence>
<dbReference type="EMBL" id="CAMGYJ010000008">
    <property type="protein sequence ID" value="CAI0466105.1"/>
    <property type="molecule type" value="Genomic_DNA"/>
</dbReference>
<evidence type="ECO:0000313" key="17">
    <source>
        <dbReference type="EMBL" id="CAI0466105.1"/>
    </source>
</evidence>
<feature type="active site" description="Proton acceptor" evidence="10">
    <location>
        <position position="318"/>
    </location>
</feature>
<evidence type="ECO:0000313" key="18">
    <source>
        <dbReference type="Proteomes" id="UP001154282"/>
    </source>
</evidence>
<dbReference type="PROSITE" id="PS01164">
    <property type="entry name" value="COPPER_AMINE_OXID_1"/>
    <property type="match status" value="1"/>
</dbReference>
<comment type="caution">
    <text evidence="17">The sequence shown here is derived from an EMBL/GenBank/DDBJ whole genome shotgun (WGS) entry which is preliminary data.</text>
</comment>
<dbReference type="InterPro" id="IPR016182">
    <property type="entry name" value="Cu_amine_oxidase_N-reg"/>
</dbReference>
<dbReference type="GO" id="GO:0008131">
    <property type="term" value="F:primary methylamine oxidase activity"/>
    <property type="evidence" value="ECO:0007669"/>
    <property type="project" value="UniProtKB-EC"/>
</dbReference>
<feature type="chain" id="PRO_5043931152" description="Amine oxidase" evidence="13">
    <location>
        <begin position="28"/>
        <end position="659"/>
    </location>
</feature>
<dbReference type="SUPFAM" id="SSF49998">
    <property type="entry name" value="Amine oxidase catalytic domain"/>
    <property type="match status" value="1"/>
</dbReference>
<keyword evidence="8" id="KW-1015">Disulfide bond</keyword>
<evidence type="ECO:0000256" key="4">
    <source>
        <dbReference type="ARBA" id="ARBA00022723"/>
    </source>
</evidence>
<organism evidence="17 18">
    <name type="scientific">Linum tenue</name>
    <dbReference type="NCBI Taxonomy" id="586396"/>
    <lineage>
        <taxon>Eukaryota</taxon>
        <taxon>Viridiplantae</taxon>
        <taxon>Streptophyta</taxon>
        <taxon>Embryophyta</taxon>
        <taxon>Tracheophyta</taxon>
        <taxon>Spermatophyta</taxon>
        <taxon>Magnoliopsida</taxon>
        <taxon>eudicotyledons</taxon>
        <taxon>Gunneridae</taxon>
        <taxon>Pentapetalae</taxon>
        <taxon>rosids</taxon>
        <taxon>fabids</taxon>
        <taxon>Malpighiales</taxon>
        <taxon>Linaceae</taxon>
        <taxon>Linum</taxon>
    </lineage>
</organism>
<dbReference type="PANTHER" id="PTHR10638">
    <property type="entry name" value="COPPER AMINE OXIDASE"/>
    <property type="match status" value="1"/>
</dbReference>
<comment type="catalytic activity">
    <reaction evidence="9">
        <text>a primary methyl amine + O2 + H2O = an aldehyde + H2O2 + NH4(+)</text>
        <dbReference type="Rhea" id="RHEA:16153"/>
        <dbReference type="ChEBI" id="CHEBI:15377"/>
        <dbReference type="ChEBI" id="CHEBI:15379"/>
        <dbReference type="ChEBI" id="CHEBI:16240"/>
        <dbReference type="ChEBI" id="CHEBI:17478"/>
        <dbReference type="ChEBI" id="CHEBI:28938"/>
        <dbReference type="ChEBI" id="CHEBI:228804"/>
        <dbReference type="EC" id="1.4.3.21"/>
    </reaction>
</comment>
<name>A0AAV0P564_9ROSI</name>
<dbReference type="AlphaFoldDB" id="A0AAV0P564"/>
<feature type="domain" description="Copper amine oxidase catalytic" evidence="14">
    <location>
        <begin position="242"/>
        <end position="655"/>
    </location>
</feature>
<dbReference type="SUPFAM" id="SSF54416">
    <property type="entry name" value="Amine oxidase N-terminal region"/>
    <property type="match status" value="2"/>
</dbReference>
<dbReference type="FunFam" id="3.10.450.40:FF:000005">
    <property type="entry name" value="Amine oxidase"/>
    <property type="match status" value="1"/>
</dbReference>
<comment type="PTM">
    <text evidence="11 12">Topaquinone (TPQ) is generated by copper-dependent autoxidation of a specific tyrosyl residue.</text>
</comment>
<comment type="cofactor">
    <cofactor evidence="1">
        <name>Cu cation</name>
        <dbReference type="ChEBI" id="CHEBI:23378"/>
    </cofactor>
</comment>
<feature type="signal peptide" evidence="13">
    <location>
        <begin position="1"/>
        <end position="27"/>
    </location>
</feature>
<dbReference type="GO" id="GO:0009308">
    <property type="term" value="P:amine metabolic process"/>
    <property type="evidence" value="ECO:0007669"/>
    <property type="project" value="UniProtKB-UniRule"/>
</dbReference>
<evidence type="ECO:0000256" key="3">
    <source>
        <dbReference type="ARBA" id="ARBA00011738"/>
    </source>
</evidence>
<reference evidence="17" key="1">
    <citation type="submission" date="2022-08" db="EMBL/GenBank/DDBJ databases">
        <authorList>
            <person name="Gutierrez-Valencia J."/>
        </authorList>
    </citation>
    <scope>NUCLEOTIDE SEQUENCE</scope>
</reference>
<evidence type="ECO:0000256" key="12">
    <source>
        <dbReference type="RuleBase" id="RU000672"/>
    </source>
</evidence>
<evidence type="ECO:0000256" key="11">
    <source>
        <dbReference type="PIRSR" id="PIRSR600269-51"/>
    </source>
</evidence>
<keyword evidence="7 12" id="KW-0186">Copper</keyword>
<feature type="modified residue" description="2',4',5'-topaquinone" evidence="11">
    <location>
        <position position="406"/>
    </location>
</feature>
<keyword evidence="18" id="KW-1185">Reference proteome</keyword>
<sequence length="659" mass="73937">MNNPLLLALALAFALPFFSSLLSLSHPLDPLTPNEINQIQHIIQNSNLGSLPNLTFHFVDIAEPDKSDVIRWLDSKSQPKPTKIKPPARQAKAVVRAGGKTYELVLDLATNSIVSNHVYTGHGYPPLSFMELFQASKLPLKYSKFIDSIVSRGLNISEVSCIPMTAGWYGETVTTRILRVNCFYRGGSVNVFARPIEGINLLVDVDTMRITSYSDRFRAPLPKSEGTDFRSKKFAENSIITYNISGPGFKIDGHNVRWANWEFHLSFDARAGVTISTASVLDPVTKNFRMVLYRGHVSETFVPYMDPTTEWYYRTFMDIGEFGFGRSADTLQPAIDCPASALFLDGYVAGGDGKAQKMANVICVFERYSGDVGMRHTEINVPGRVIRSGEPEISLVVRMVATVGNYDYILDWEFKQSGSIKVGVDLTGILEMKATEQIYSDGKTGNTYGTLVTENAVAVNHDHFLTYYLDLDVDGNRNSFVKAKLQTARVPPSANPPSPRRSYWTVVKETAKTESQGRVRVGAEPAELLVVNPNKRTRLGNQIGYRLITGQPVSSLLSDYDYPQIRAGYTKYQVWVTAYNKSERWAGGFYADRSRGEDGLSIWAWKNRAIENRDIVVWYTVGLHHNPCQEDFPIMSTIHDGFELRPANFFERNPMFKQD</sequence>
<comment type="cofactor">
    <cofactor evidence="12">
        <name>Cu cation</name>
        <dbReference type="ChEBI" id="CHEBI:23378"/>
    </cofactor>
    <text evidence="12">Contains 1 topaquinone per subunit.</text>
</comment>
<evidence type="ECO:0000259" key="14">
    <source>
        <dbReference type="Pfam" id="PF01179"/>
    </source>
</evidence>
<evidence type="ECO:0000256" key="13">
    <source>
        <dbReference type="SAM" id="SignalP"/>
    </source>
</evidence>
<evidence type="ECO:0000256" key="10">
    <source>
        <dbReference type="PIRSR" id="PIRSR600269-50"/>
    </source>
</evidence>
<proteinExistence type="inferred from homology"/>
<evidence type="ECO:0000256" key="8">
    <source>
        <dbReference type="ARBA" id="ARBA00023157"/>
    </source>
</evidence>
<dbReference type="GO" id="GO:0048038">
    <property type="term" value="F:quinone binding"/>
    <property type="evidence" value="ECO:0007669"/>
    <property type="project" value="InterPro"/>
</dbReference>
<dbReference type="Gene3D" id="3.10.450.40">
    <property type="match status" value="2"/>
</dbReference>
<dbReference type="Proteomes" id="UP001154282">
    <property type="component" value="Unassembled WGS sequence"/>
</dbReference>
<protein>
    <recommendedName>
        <fullName evidence="12">Amine oxidase</fullName>
        <ecNumber evidence="12">1.4.3.-</ecNumber>
    </recommendedName>
</protein>
<dbReference type="Pfam" id="PF01179">
    <property type="entry name" value="Cu_amine_oxid"/>
    <property type="match status" value="1"/>
</dbReference>
<feature type="domain" description="Copper amine oxidase N3-terminal" evidence="16">
    <location>
        <begin position="125"/>
        <end position="219"/>
    </location>
</feature>
<comment type="subunit">
    <text evidence="3">Homodimer.</text>
</comment>
<keyword evidence="6 12" id="KW-0560">Oxidoreductase</keyword>
<evidence type="ECO:0000256" key="6">
    <source>
        <dbReference type="ARBA" id="ARBA00023002"/>
    </source>
</evidence>
<dbReference type="GO" id="GO:0005507">
    <property type="term" value="F:copper ion binding"/>
    <property type="evidence" value="ECO:0007669"/>
    <property type="project" value="InterPro"/>
</dbReference>
<evidence type="ECO:0000259" key="15">
    <source>
        <dbReference type="Pfam" id="PF02727"/>
    </source>
</evidence>
<dbReference type="FunFam" id="2.70.98.20:FF:000004">
    <property type="entry name" value="Amine oxidase"/>
    <property type="match status" value="1"/>
</dbReference>
<dbReference type="InterPro" id="IPR036460">
    <property type="entry name" value="Cu_amine_oxidase_C_sf"/>
</dbReference>